<name>A0A0E9RCJ4_ANGAN</name>
<organism evidence="2">
    <name type="scientific">Anguilla anguilla</name>
    <name type="common">European freshwater eel</name>
    <name type="synonym">Muraena anguilla</name>
    <dbReference type="NCBI Taxonomy" id="7936"/>
    <lineage>
        <taxon>Eukaryota</taxon>
        <taxon>Metazoa</taxon>
        <taxon>Chordata</taxon>
        <taxon>Craniata</taxon>
        <taxon>Vertebrata</taxon>
        <taxon>Euteleostomi</taxon>
        <taxon>Actinopterygii</taxon>
        <taxon>Neopterygii</taxon>
        <taxon>Teleostei</taxon>
        <taxon>Anguilliformes</taxon>
        <taxon>Anguillidae</taxon>
        <taxon>Anguilla</taxon>
    </lineage>
</organism>
<reference evidence="2" key="2">
    <citation type="journal article" date="2015" name="Fish Shellfish Immunol.">
        <title>Early steps in the European eel (Anguilla anguilla)-Vibrio vulnificus interaction in the gills: Role of the RtxA13 toxin.</title>
        <authorList>
            <person name="Callol A."/>
            <person name="Pajuelo D."/>
            <person name="Ebbesson L."/>
            <person name="Teles M."/>
            <person name="MacKenzie S."/>
            <person name="Amaro C."/>
        </authorList>
    </citation>
    <scope>NUCLEOTIDE SEQUENCE</scope>
</reference>
<sequence>MSVAPGSQCLLCLYLLLLCFVLRSRH</sequence>
<proteinExistence type="predicted"/>
<feature type="transmembrane region" description="Helical" evidence="1">
    <location>
        <begin position="6"/>
        <end position="22"/>
    </location>
</feature>
<dbReference type="AlphaFoldDB" id="A0A0E9RCJ4"/>
<protein>
    <submittedName>
        <fullName evidence="2">Uncharacterized protein</fullName>
    </submittedName>
</protein>
<keyword evidence="1" id="KW-0472">Membrane</keyword>
<evidence type="ECO:0000256" key="1">
    <source>
        <dbReference type="SAM" id="Phobius"/>
    </source>
</evidence>
<reference evidence="2" key="1">
    <citation type="submission" date="2014-11" db="EMBL/GenBank/DDBJ databases">
        <authorList>
            <person name="Amaro Gonzalez C."/>
        </authorList>
    </citation>
    <scope>NUCLEOTIDE SEQUENCE</scope>
</reference>
<dbReference type="EMBL" id="GBXM01081788">
    <property type="protein sequence ID" value="JAH26789.1"/>
    <property type="molecule type" value="Transcribed_RNA"/>
</dbReference>
<accession>A0A0E9RCJ4</accession>
<keyword evidence="1" id="KW-0812">Transmembrane</keyword>
<keyword evidence="1" id="KW-1133">Transmembrane helix</keyword>
<evidence type="ECO:0000313" key="2">
    <source>
        <dbReference type="EMBL" id="JAH26789.1"/>
    </source>
</evidence>